<gene>
    <name evidence="2" type="ORF">H9642_10915</name>
</gene>
<keyword evidence="1" id="KW-0472">Membrane</keyword>
<accession>A0ABR8TQY1</accession>
<dbReference type="NCBIfam" id="TIGR02532">
    <property type="entry name" value="IV_pilin_GFxxxE"/>
    <property type="match status" value="1"/>
</dbReference>
<evidence type="ECO:0000313" key="3">
    <source>
        <dbReference type="Proteomes" id="UP000611945"/>
    </source>
</evidence>
<keyword evidence="3" id="KW-1185">Reference proteome</keyword>
<protein>
    <submittedName>
        <fullName evidence="2">PilW family protein</fullName>
    </submittedName>
</protein>
<proteinExistence type="predicted"/>
<reference evidence="2 3" key="1">
    <citation type="submission" date="2020-08" db="EMBL/GenBank/DDBJ databases">
        <title>A Genomic Blueprint of the Chicken Gut Microbiome.</title>
        <authorList>
            <person name="Gilroy R."/>
            <person name="Ravi A."/>
            <person name="Getino M."/>
            <person name="Pursley I."/>
            <person name="Horton D.L."/>
            <person name="Alikhan N.-F."/>
            <person name="Baker D."/>
            <person name="Gharbi K."/>
            <person name="Hall N."/>
            <person name="Watson M."/>
            <person name="Adriaenssens E.M."/>
            <person name="Foster-Nyarko E."/>
            <person name="Jarju S."/>
            <person name="Secka A."/>
            <person name="Antonio M."/>
            <person name="Oren A."/>
            <person name="Chaudhuri R."/>
            <person name="La Ragione R.M."/>
            <person name="Hildebrand F."/>
            <person name="Pallen M.J."/>
        </authorList>
    </citation>
    <scope>NUCLEOTIDE SEQUENCE [LARGE SCALE GENOMIC DNA]</scope>
    <source>
        <strain evidence="2 3">Sa2CUA2</strain>
    </source>
</reference>
<keyword evidence="1" id="KW-1133">Transmembrane helix</keyword>
<name>A0ABR8TQY1_9PSED</name>
<feature type="transmembrane region" description="Helical" evidence="1">
    <location>
        <begin position="12"/>
        <end position="35"/>
    </location>
</feature>
<comment type="caution">
    <text evidence="2">The sequence shown here is derived from an EMBL/GenBank/DDBJ whole genome shotgun (WGS) entry which is preliminary data.</text>
</comment>
<keyword evidence="1" id="KW-0812">Transmembrane</keyword>
<dbReference type="InterPro" id="IPR032092">
    <property type="entry name" value="PilW"/>
</dbReference>
<evidence type="ECO:0000313" key="2">
    <source>
        <dbReference type="EMBL" id="MBD7977699.1"/>
    </source>
</evidence>
<dbReference type="EMBL" id="JACSQG010000005">
    <property type="protein sequence ID" value="MBD7977699.1"/>
    <property type="molecule type" value="Genomic_DNA"/>
</dbReference>
<sequence length="283" mass="30979">MKQKSDRQNGLSMVELLVALAISSFLLLGITQIYLDNKRNHIFRQSQAGNIENSRFAALLLDEYLGKAGYRRAAHQLHEEAFPETAQDDHCKAFAKGSALTATHDSDGLCLRYQPLVSGEADCLGNSSKPFDDSTPFTSADRLIVLALKYIPGSADQLHQGSLRCTSLNGTVITSAELLSGIADFRLEFGVGTPDLLEKGLNNGSNRFVNVSSWAESTHGPIRAVRYSLLLSSQQRQREGDSTILDNWLASASDTAKARLNAGDQNRLYQVAHSTQPLRNLMP</sequence>
<dbReference type="RefSeq" id="WP_251836478.1">
    <property type="nucleotide sequence ID" value="NZ_JACSQG010000005.1"/>
</dbReference>
<dbReference type="Pfam" id="PF07963">
    <property type="entry name" value="N_methyl"/>
    <property type="match status" value="1"/>
</dbReference>
<evidence type="ECO:0000256" key="1">
    <source>
        <dbReference type="SAM" id="Phobius"/>
    </source>
</evidence>
<dbReference type="Proteomes" id="UP000611945">
    <property type="component" value="Unassembled WGS sequence"/>
</dbReference>
<organism evidence="2 3">
    <name type="scientific">Serpens gallinarum</name>
    <dbReference type="NCBI Taxonomy" id="2763075"/>
    <lineage>
        <taxon>Bacteria</taxon>
        <taxon>Pseudomonadati</taxon>
        <taxon>Pseudomonadota</taxon>
        <taxon>Gammaproteobacteria</taxon>
        <taxon>Pseudomonadales</taxon>
        <taxon>Pseudomonadaceae</taxon>
        <taxon>Pseudomonas</taxon>
    </lineage>
</organism>
<dbReference type="Pfam" id="PF16074">
    <property type="entry name" value="PilW"/>
    <property type="match status" value="1"/>
</dbReference>
<dbReference type="InterPro" id="IPR012902">
    <property type="entry name" value="N_methyl_site"/>
</dbReference>